<dbReference type="PROSITE" id="PS51257">
    <property type="entry name" value="PROKAR_LIPOPROTEIN"/>
    <property type="match status" value="1"/>
</dbReference>
<proteinExistence type="predicted"/>
<name>A0A3B0TTS0_9ZZZZ</name>
<reference evidence="1" key="1">
    <citation type="submission" date="2018-06" db="EMBL/GenBank/DDBJ databases">
        <authorList>
            <person name="Zhirakovskaya E."/>
        </authorList>
    </citation>
    <scope>NUCLEOTIDE SEQUENCE</scope>
</reference>
<evidence type="ECO:0000313" key="1">
    <source>
        <dbReference type="EMBL" id="VAW10456.1"/>
    </source>
</evidence>
<gene>
    <name evidence="1" type="ORF">MNBD_ALPHA09-164</name>
</gene>
<dbReference type="EMBL" id="UOEM01000014">
    <property type="protein sequence ID" value="VAW10456.1"/>
    <property type="molecule type" value="Genomic_DNA"/>
</dbReference>
<organism evidence="1">
    <name type="scientific">hydrothermal vent metagenome</name>
    <dbReference type="NCBI Taxonomy" id="652676"/>
    <lineage>
        <taxon>unclassified sequences</taxon>
        <taxon>metagenomes</taxon>
        <taxon>ecological metagenomes</taxon>
    </lineage>
</organism>
<accession>A0A3B0TTS0</accession>
<sequence>MKSFLGIGFIIVAGLVLSGCVARDLETADVQFAAYNLVEPTTNTVTVCHGYNCRYKTQINLSEDDFKGINEIFAKAPPTAAGERTAMADAIGYLERIAGDIVGTANNPGGILGNEYIGDPTRQDCIDEASTATGYLVMLVKRGLVTRHQVAKPQMRGIFIDGRWQHAAAVVTETGSGEAFVLDSWFRPNGQPAVIMTLYDWLNDFEGVEAKQLPKTG</sequence>
<protein>
    <submittedName>
        <fullName evidence="1">Uncharacterized protein</fullName>
    </submittedName>
</protein>
<dbReference type="AlphaFoldDB" id="A0A3B0TTS0"/>